<dbReference type="GO" id="GO:0030245">
    <property type="term" value="P:cellulose catabolic process"/>
    <property type="evidence" value="ECO:0007669"/>
    <property type="project" value="UniProtKB-KW"/>
</dbReference>
<evidence type="ECO:0000256" key="2">
    <source>
        <dbReference type="ARBA" id="ARBA00004613"/>
    </source>
</evidence>
<dbReference type="EMBL" id="ML977560">
    <property type="protein sequence ID" value="KAF2006331.1"/>
    <property type="molecule type" value="Genomic_DNA"/>
</dbReference>
<dbReference type="InterPro" id="IPR005103">
    <property type="entry name" value="AA9_LPMO"/>
</dbReference>
<dbReference type="Proteomes" id="UP000799779">
    <property type="component" value="Unassembled WGS sequence"/>
</dbReference>
<keyword evidence="18" id="KW-1185">Reference proteome</keyword>
<keyword evidence="11" id="KW-0119">Carbohydrate metabolism</keyword>
<evidence type="ECO:0000256" key="15">
    <source>
        <dbReference type="ARBA" id="ARBA00047174"/>
    </source>
</evidence>
<evidence type="ECO:0000259" key="16">
    <source>
        <dbReference type="Pfam" id="PF03443"/>
    </source>
</evidence>
<evidence type="ECO:0000256" key="4">
    <source>
        <dbReference type="ARBA" id="ARBA00022723"/>
    </source>
</evidence>
<evidence type="ECO:0000256" key="8">
    <source>
        <dbReference type="ARBA" id="ARBA00023008"/>
    </source>
</evidence>
<gene>
    <name evidence="17" type="ORF">P154DRAFT_603865</name>
</gene>
<evidence type="ECO:0000256" key="10">
    <source>
        <dbReference type="ARBA" id="ARBA00023157"/>
    </source>
</evidence>
<dbReference type="GO" id="GO:0005576">
    <property type="term" value="C:extracellular region"/>
    <property type="evidence" value="ECO:0007669"/>
    <property type="project" value="UniProtKB-SubCell"/>
</dbReference>
<evidence type="ECO:0000256" key="11">
    <source>
        <dbReference type="ARBA" id="ARBA00023277"/>
    </source>
</evidence>
<dbReference type="PANTHER" id="PTHR33353:SF10">
    <property type="entry name" value="ENDO-BETA-1,4-GLUCANASE D"/>
    <property type="match status" value="1"/>
</dbReference>
<organism evidence="17 18">
    <name type="scientific">Amniculicola lignicola CBS 123094</name>
    <dbReference type="NCBI Taxonomy" id="1392246"/>
    <lineage>
        <taxon>Eukaryota</taxon>
        <taxon>Fungi</taxon>
        <taxon>Dikarya</taxon>
        <taxon>Ascomycota</taxon>
        <taxon>Pezizomycotina</taxon>
        <taxon>Dothideomycetes</taxon>
        <taxon>Pleosporomycetidae</taxon>
        <taxon>Pleosporales</taxon>
        <taxon>Amniculicolaceae</taxon>
        <taxon>Amniculicola</taxon>
    </lineage>
</organism>
<comment type="catalytic activity">
    <reaction evidence="14">
        <text>[(1-&gt;4)-beta-D-glucosyl]n+m + reduced acceptor + O2 = 4-dehydro-beta-D-glucosyl-[(1-&gt;4)-beta-D-glucosyl]n-1 + [(1-&gt;4)-beta-D-glucosyl]m + acceptor + H2O.</text>
        <dbReference type="EC" id="1.14.99.56"/>
    </reaction>
</comment>
<name>A0A6A5X0Z2_9PLEO</name>
<evidence type="ECO:0000256" key="1">
    <source>
        <dbReference type="ARBA" id="ARBA00001973"/>
    </source>
</evidence>
<dbReference type="Gene3D" id="2.70.50.70">
    <property type="match status" value="1"/>
</dbReference>
<keyword evidence="10" id="KW-1015">Disulfide bond</keyword>
<dbReference type="OrthoDB" id="6038816at2759"/>
<evidence type="ECO:0000256" key="9">
    <source>
        <dbReference type="ARBA" id="ARBA00023033"/>
    </source>
</evidence>
<reference evidence="17" key="1">
    <citation type="journal article" date="2020" name="Stud. Mycol.">
        <title>101 Dothideomycetes genomes: a test case for predicting lifestyles and emergence of pathogens.</title>
        <authorList>
            <person name="Haridas S."/>
            <person name="Albert R."/>
            <person name="Binder M."/>
            <person name="Bloem J."/>
            <person name="Labutti K."/>
            <person name="Salamov A."/>
            <person name="Andreopoulos B."/>
            <person name="Baker S."/>
            <person name="Barry K."/>
            <person name="Bills G."/>
            <person name="Bluhm B."/>
            <person name="Cannon C."/>
            <person name="Castanera R."/>
            <person name="Culley D."/>
            <person name="Daum C."/>
            <person name="Ezra D."/>
            <person name="Gonzalez J."/>
            <person name="Henrissat B."/>
            <person name="Kuo A."/>
            <person name="Liang C."/>
            <person name="Lipzen A."/>
            <person name="Lutzoni F."/>
            <person name="Magnuson J."/>
            <person name="Mondo S."/>
            <person name="Nolan M."/>
            <person name="Ohm R."/>
            <person name="Pangilinan J."/>
            <person name="Park H.-J."/>
            <person name="Ramirez L."/>
            <person name="Alfaro M."/>
            <person name="Sun H."/>
            <person name="Tritt A."/>
            <person name="Yoshinaga Y."/>
            <person name="Zwiers L.-H."/>
            <person name="Turgeon B."/>
            <person name="Goodwin S."/>
            <person name="Spatafora J."/>
            <person name="Crous P."/>
            <person name="Grigoriev I."/>
        </authorList>
    </citation>
    <scope>NUCLEOTIDE SEQUENCE</scope>
    <source>
        <strain evidence="17">CBS 123094</strain>
    </source>
</reference>
<sequence length="270" mass="29828">MKAVIGLTVVCGLINRSAAHFAVGHLLVNGTDTGLWKHVLKVAHEHIPSITDPTNHFGQVTPQFPSDLSTTNITCGRSAFDSLPTTEIADVVAGEELGFRLMSAEEVNAGGGYGYIFHPGPAQIWLSRAPNDDMKAYHGDGDWFKVSYGGPKNNWAWELRDPDAGFSTEFNFTLPRTTPPGKYLLRWEYIYVTSLYNYTQWYINCALVNVQSPPGVTPGTPKGFAKFPGAYNIEDPGLWLPKIQDVENGLPREQLRLMEYKAPGPAIWEG</sequence>
<keyword evidence="8" id="KW-0186">Copper</keyword>
<evidence type="ECO:0000313" key="18">
    <source>
        <dbReference type="Proteomes" id="UP000799779"/>
    </source>
</evidence>
<evidence type="ECO:0000256" key="12">
    <source>
        <dbReference type="ARBA" id="ARBA00023326"/>
    </source>
</evidence>
<dbReference type="Pfam" id="PF03443">
    <property type="entry name" value="AA9"/>
    <property type="match status" value="1"/>
</dbReference>
<evidence type="ECO:0000256" key="5">
    <source>
        <dbReference type="ARBA" id="ARBA00022729"/>
    </source>
</evidence>
<keyword evidence="3" id="KW-0964">Secreted</keyword>
<comment type="cofactor">
    <cofactor evidence="1">
        <name>Cu(2+)</name>
        <dbReference type="ChEBI" id="CHEBI:29036"/>
    </cofactor>
</comment>
<proteinExistence type="inferred from homology"/>
<evidence type="ECO:0000256" key="6">
    <source>
        <dbReference type="ARBA" id="ARBA00023001"/>
    </source>
</evidence>
<feature type="domain" description="Auxiliary Activity family 9 catalytic" evidence="16">
    <location>
        <begin position="20"/>
        <end position="240"/>
    </location>
</feature>
<protein>
    <recommendedName>
        <fullName evidence="15">lytic cellulose monooxygenase (C4-dehydrogenating)</fullName>
        <ecNumber evidence="15">1.14.99.56</ecNumber>
    </recommendedName>
</protein>
<evidence type="ECO:0000256" key="3">
    <source>
        <dbReference type="ARBA" id="ARBA00022525"/>
    </source>
</evidence>
<keyword evidence="12" id="KW-0624">Polysaccharide degradation</keyword>
<evidence type="ECO:0000313" key="17">
    <source>
        <dbReference type="EMBL" id="KAF2006331.1"/>
    </source>
</evidence>
<accession>A0A6A5X0Z2</accession>
<dbReference type="GO" id="GO:0004497">
    <property type="term" value="F:monooxygenase activity"/>
    <property type="evidence" value="ECO:0007669"/>
    <property type="project" value="UniProtKB-KW"/>
</dbReference>
<dbReference type="EC" id="1.14.99.56" evidence="15"/>
<evidence type="ECO:0000256" key="14">
    <source>
        <dbReference type="ARBA" id="ARBA00045077"/>
    </source>
</evidence>
<keyword evidence="9 17" id="KW-0503">Monooxygenase</keyword>
<dbReference type="AlphaFoldDB" id="A0A6A5X0Z2"/>
<keyword evidence="5" id="KW-0732">Signal</keyword>
<keyword evidence="7" id="KW-0560">Oxidoreductase</keyword>
<dbReference type="InterPro" id="IPR049892">
    <property type="entry name" value="AA9"/>
</dbReference>
<comment type="similarity">
    <text evidence="13">Belongs to the polysaccharide monooxygenase AA9 family.</text>
</comment>
<keyword evidence="6" id="KW-0136">Cellulose degradation</keyword>
<comment type="subcellular location">
    <subcellularLocation>
        <location evidence="2">Secreted</location>
    </subcellularLocation>
</comment>
<evidence type="ECO:0000256" key="13">
    <source>
        <dbReference type="ARBA" id="ARBA00044502"/>
    </source>
</evidence>
<dbReference type="GO" id="GO:0046872">
    <property type="term" value="F:metal ion binding"/>
    <property type="evidence" value="ECO:0007669"/>
    <property type="project" value="UniProtKB-KW"/>
</dbReference>
<evidence type="ECO:0000256" key="7">
    <source>
        <dbReference type="ARBA" id="ARBA00023002"/>
    </source>
</evidence>
<keyword evidence="4" id="KW-0479">Metal-binding</keyword>
<dbReference type="PANTHER" id="PTHR33353">
    <property type="entry name" value="PUTATIVE (AFU_ORTHOLOGUE AFUA_1G12560)-RELATED"/>
    <property type="match status" value="1"/>
</dbReference>